<feature type="non-terminal residue" evidence="1">
    <location>
        <position position="27"/>
    </location>
</feature>
<organism evidence="1 2">
    <name type="scientific">Microvirga subterranea</name>
    <dbReference type="NCBI Taxonomy" id="186651"/>
    <lineage>
        <taxon>Bacteria</taxon>
        <taxon>Pseudomonadati</taxon>
        <taxon>Pseudomonadota</taxon>
        <taxon>Alphaproteobacteria</taxon>
        <taxon>Hyphomicrobiales</taxon>
        <taxon>Methylobacteriaceae</taxon>
        <taxon>Microvirga</taxon>
    </lineage>
</organism>
<sequence>MTFSASQWQPTTYDNDTFKLDNYDFMV</sequence>
<evidence type="ECO:0000313" key="1">
    <source>
        <dbReference type="EMBL" id="RDI51218.1"/>
    </source>
</evidence>
<comment type="caution">
    <text evidence="1">The sequence shown here is derived from an EMBL/GenBank/DDBJ whole genome shotgun (WGS) entry which is preliminary data.</text>
</comment>
<dbReference type="EMBL" id="QQBB01000019">
    <property type="protein sequence ID" value="RDI51218.1"/>
    <property type="molecule type" value="Genomic_DNA"/>
</dbReference>
<keyword evidence="2" id="KW-1185">Reference proteome</keyword>
<dbReference type="Proteomes" id="UP000254925">
    <property type="component" value="Unassembled WGS sequence"/>
</dbReference>
<accession>A0A370H5J5</accession>
<name>A0A370H5J5_9HYPH</name>
<protein>
    <submittedName>
        <fullName evidence="1">Uncharacterized protein</fullName>
    </submittedName>
</protein>
<proteinExistence type="predicted"/>
<evidence type="ECO:0000313" key="2">
    <source>
        <dbReference type="Proteomes" id="UP000254925"/>
    </source>
</evidence>
<reference evidence="1 2" key="1">
    <citation type="submission" date="2018-07" db="EMBL/GenBank/DDBJ databases">
        <title>Genomic Encyclopedia of Type Strains, Phase IV (KMG-IV): sequencing the most valuable type-strain genomes for metagenomic binning, comparative biology and taxonomic classification.</title>
        <authorList>
            <person name="Goeker M."/>
        </authorList>
    </citation>
    <scope>NUCLEOTIDE SEQUENCE [LARGE SCALE GENOMIC DNA]</scope>
    <source>
        <strain evidence="1 2">DSM 14364</strain>
    </source>
</reference>
<gene>
    <name evidence="1" type="ORF">DES45_1191</name>
</gene>
<dbReference type="AlphaFoldDB" id="A0A370H5J5"/>